<proteinExistence type="predicted"/>
<sequence length="256" mass="28596">MFGQVILCNYKSRSIRVKYRTDGELLPGEKNFLRCMDRIPLQIYWHLAGDMRTFACLHFPEPQICSHGGMEVFFMTDFRKRFLESRDELKKVRSITLCAMLAAMGMALSYFTIRISPSFQIGFSGIANLMIGYLFGPVMAPCAGIVTDVLNYIANPNGGFYPGFTLTAVVAGFIRGAMTYHKPLTIRRLILSELIVAVVCSIFMNTLWLYQMYGESVLAGVPARVVTAVALAFINAFLGDVIIRGLSRAGVMPQQR</sequence>
<dbReference type="Gene3D" id="1.10.1760.20">
    <property type="match status" value="1"/>
</dbReference>
<keyword evidence="1" id="KW-1133">Transmembrane helix</keyword>
<dbReference type="InterPro" id="IPR024529">
    <property type="entry name" value="ECF_trnsprt_substrate-spec"/>
</dbReference>
<dbReference type="AlphaFoldDB" id="A0A6A8MC03"/>
<dbReference type="NCBIfam" id="TIGR04518">
    <property type="entry name" value="ECF_S_folT_fam"/>
    <property type="match status" value="1"/>
</dbReference>
<evidence type="ECO:0000256" key="1">
    <source>
        <dbReference type="SAM" id="Phobius"/>
    </source>
</evidence>
<comment type="caution">
    <text evidence="2">The sequence shown here is derived from an EMBL/GenBank/DDBJ whole genome shotgun (WGS) entry which is preliminary data.</text>
</comment>
<dbReference type="InterPro" id="IPR030949">
    <property type="entry name" value="ECF_S_folate_fam"/>
</dbReference>
<organism evidence="2">
    <name type="scientific">Baileyella intestinalis</name>
    <dbReference type="NCBI Taxonomy" id="2606709"/>
    <lineage>
        <taxon>Bacteria</taxon>
        <taxon>Bacillati</taxon>
        <taxon>Bacillota</taxon>
        <taxon>Clostridia</taxon>
        <taxon>Peptostreptococcales</taxon>
        <taxon>Anaerovoracaceae</taxon>
        <taxon>Baileyella</taxon>
    </lineage>
</organism>
<accession>A0A6A8MC03</accession>
<feature type="transmembrane region" description="Helical" evidence="1">
    <location>
        <begin position="190"/>
        <end position="213"/>
    </location>
</feature>
<reference evidence="2" key="1">
    <citation type="submission" date="2019-09" db="EMBL/GenBank/DDBJ databases">
        <title>In-depth cultivation of the pig gut microbiome towards novel bacterial diversity and tailored functional studies.</title>
        <authorList>
            <person name="Wylensek D."/>
            <person name="Hitch T.C.A."/>
            <person name="Clavel T."/>
        </authorList>
    </citation>
    <scope>NUCLEOTIDE SEQUENCE</scope>
    <source>
        <strain evidence="2">RF-744-FAT-WT-3</strain>
    </source>
</reference>
<protein>
    <submittedName>
        <fullName evidence="2">Folate family ECF transporter S component</fullName>
    </submittedName>
</protein>
<feature type="transmembrane region" description="Helical" evidence="1">
    <location>
        <begin position="92"/>
        <end position="113"/>
    </location>
</feature>
<evidence type="ECO:0000313" key="2">
    <source>
        <dbReference type="EMBL" id="MST68977.1"/>
    </source>
</evidence>
<feature type="transmembrane region" description="Helical" evidence="1">
    <location>
        <begin position="125"/>
        <end position="147"/>
    </location>
</feature>
<keyword evidence="1" id="KW-0472">Membrane</keyword>
<name>A0A6A8MC03_9FIRM</name>
<gene>
    <name evidence="2" type="ORF">FYJ66_05155</name>
</gene>
<feature type="transmembrane region" description="Helical" evidence="1">
    <location>
        <begin position="159"/>
        <end position="178"/>
    </location>
</feature>
<dbReference type="Pfam" id="PF12822">
    <property type="entry name" value="ECF_trnsprt"/>
    <property type="match status" value="1"/>
</dbReference>
<feature type="transmembrane region" description="Helical" evidence="1">
    <location>
        <begin position="225"/>
        <end position="246"/>
    </location>
</feature>
<keyword evidence="1" id="KW-0812">Transmembrane</keyword>
<dbReference type="EMBL" id="VUNB01000004">
    <property type="protein sequence ID" value="MST68977.1"/>
    <property type="molecule type" value="Genomic_DNA"/>
</dbReference>
<dbReference type="GO" id="GO:0022857">
    <property type="term" value="F:transmembrane transporter activity"/>
    <property type="evidence" value="ECO:0007669"/>
    <property type="project" value="InterPro"/>
</dbReference>